<keyword evidence="3" id="KW-1185">Reference proteome</keyword>
<protein>
    <submittedName>
        <fullName evidence="2">AsmA-like C-terminal region</fullName>
    </submittedName>
</protein>
<dbReference type="RefSeq" id="WP_092777346.1">
    <property type="nucleotide sequence ID" value="NZ_FORA01000001.1"/>
</dbReference>
<name>A0A1I3I4C1_9RHOB</name>
<proteinExistence type="predicted"/>
<dbReference type="EMBL" id="FORA01000001">
    <property type="protein sequence ID" value="SFI42816.1"/>
    <property type="molecule type" value="Genomic_DNA"/>
</dbReference>
<feature type="compositionally biased region" description="Pro residues" evidence="1">
    <location>
        <begin position="669"/>
        <end position="686"/>
    </location>
</feature>
<dbReference type="Proteomes" id="UP000199110">
    <property type="component" value="Unassembled WGS sequence"/>
</dbReference>
<evidence type="ECO:0000256" key="1">
    <source>
        <dbReference type="SAM" id="MobiDB-lite"/>
    </source>
</evidence>
<reference evidence="2 3" key="1">
    <citation type="submission" date="2016-10" db="EMBL/GenBank/DDBJ databases">
        <authorList>
            <person name="de Groot N.N."/>
        </authorList>
    </citation>
    <scope>NUCLEOTIDE SEQUENCE [LARGE SCALE GENOMIC DNA]</scope>
    <source>
        <strain evidence="2 3">DSM 19073</strain>
    </source>
</reference>
<gene>
    <name evidence="2" type="ORF">SAMN04488095_0812</name>
</gene>
<sequence length="1096" mass="115149">MSLPEPPRRRPRRLLRGMMWLLLVLIGVVGGAAYRLTQGPIALPDWTVARVEERLSRGLAPNRLSVGGVALAYDLEAQALRLQVRDAQLVPIAPGPPLATVPEARVALDGAALLRGKVRPRQMSVTGLILDISRDADGRLSLAFGRDAGALPSTWPEALAALDDALATPVIADLMNVQVDGVTLRFRDAITGLDEQVEDGNLEWRRDGSGVAVALSSGFRLGGRTAELEVRVRRDGRGQGAQADVALRGLSLSGLAEVVPNVPALTLVTGQVAATATISLSEDGVPGPLVGRLVATDSAMVDRPVFALDRAVLAFDWVPGSDRIGLTEISASSDALQVGADGQILLEEGLTGAAQLQLRLGRTILDPDGMFDRRVEFEQGVFEARLTQDILGLRIGQAMLTGPSGTARVSGRLTFEETGVAGSLRLAVPQMEVGELVALWPPDLLPQSRDWFVTNMLGGLARDATGLVRLHPDAPPDVLASFAFEDGRFRYMRFMPPAEEAWGAAQLDGNRLTIRVDRGTVPAIGPATPDPSGRIDIAGSVFAIPDATVRPANGELNLLARGSVPDMLTLLDNAPFRLLQRLDRGRDLASGQAEARVEVRLPLKKGNAPADIFYAVEADLRGVESRTLIPGRNLTGEALTLTANAERVQIGGDLRLDGVPFSGRWSQALPPPSTEPIDPDAPPPTGVPRLDPGEVTGVARIDPDGLSRLGIAIDAFDLRGTTSARIRVRLPQGQPPRLSVESDLAGLSVALPAISWSKPRDRAATLTLEATLGETPEVTAVALDARGLSARGSVTLRPGGGLERANFDRVDTGWFQGPLVLTGRGAGAAPAISIRGGSADLRQALLVGGDGGGGDGAPLDIALNRLTISEGIALTDLRATLRNSSGQFTGRLNGGAAVEGVVAPQGGGTAVQVRGTDAGAVLRSAGLFEDARGGSLTLTLRPTGQTGVYAGAVRMADVRVRNAPALASLLQALSVVGILEQLGGEGLFFQTVETDFTLRPDDIVVQRASAVGPSMSITADGRYDLGSKRMDLQGVISPIYLVNGLFGALFARRDEGLFGFTYRLTGAAAAPNVSVNPLSILTPGVFREIFRRAPPS</sequence>
<feature type="region of interest" description="Disordered" evidence="1">
    <location>
        <begin position="665"/>
        <end position="691"/>
    </location>
</feature>
<evidence type="ECO:0000313" key="3">
    <source>
        <dbReference type="Proteomes" id="UP000199110"/>
    </source>
</evidence>
<dbReference type="OrthoDB" id="7161641at2"/>
<evidence type="ECO:0000313" key="2">
    <source>
        <dbReference type="EMBL" id="SFI42816.1"/>
    </source>
</evidence>
<accession>A0A1I3I4C1</accession>
<dbReference type="STRING" id="390807.SAMN04488095_0812"/>
<organism evidence="2 3">
    <name type="scientific">Jannaschia pohangensis</name>
    <dbReference type="NCBI Taxonomy" id="390807"/>
    <lineage>
        <taxon>Bacteria</taxon>
        <taxon>Pseudomonadati</taxon>
        <taxon>Pseudomonadota</taxon>
        <taxon>Alphaproteobacteria</taxon>
        <taxon>Rhodobacterales</taxon>
        <taxon>Roseobacteraceae</taxon>
        <taxon>Jannaschia</taxon>
    </lineage>
</organism>
<dbReference type="AlphaFoldDB" id="A0A1I3I4C1"/>